<comment type="similarity">
    <text evidence="1 10">Belongs to the class-I pyridine nucleotide-disulfide oxidoreductase family.</text>
</comment>
<evidence type="ECO:0000256" key="9">
    <source>
        <dbReference type="PIRSR" id="PIRSR000350-4"/>
    </source>
</evidence>
<keyword evidence="8" id="KW-0520">NAD</keyword>
<dbReference type="OrthoDB" id="5956163at2759"/>
<dbReference type="InParanoid" id="A0A077ZVN4"/>
<evidence type="ECO:0000256" key="4">
    <source>
        <dbReference type="ARBA" id="ARBA00023002"/>
    </source>
</evidence>
<evidence type="ECO:0000313" key="13">
    <source>
        <dbReference type="EMBL" id="CDW73995.1"/>
    </source>
</evidence>
<dbReference type="GO" id="GO:0005739">
    <property type="term" value="C:mitochondrion"/>
    <property type="evidence" value="ECO:0007669"/>
    <property type="project" value="TreeGrafter"/>
</dbReference>
<dbReference type="GO" id="GO:0005829">
    <property type="term" value="C:cytosol"/>
    <property type="evidence" value="ECO:0007669"/>
    <property type="project" value="TreeGrafter"/>
</dbReference>
<protein>
    <submittedName>
        <fullName evidence="13">Glutathione reductase</fullName>
    </submittedName>
</protein>
<dbReference type="Proteomes" id="UP000039865">
    <property type="component" value="Unassembled WGS sequence"/>
</dbReference>
<dbReference type="PANTHER" id="PTHR42737">
    <property type="entry name" value="GLUTATHIONE REDUCTASE"/>
    <property type="match status" value="1"/>
</dbReference>
<feature type="domain" description="FAD/NAD(P)-binding" evidence="12">
    <location>
        <begin position="9"/>
        <end position="328"/>
    </location>
</feature>
<accession>A0A077ZVN4</accession>
<dbReference type="PRINTS" id="PR00368">
    <property type="entry name" value="FADPNR"/>
</dbReference>
<feature type="binding site" evidence="8">
    <location>
        <position position="313"/>
    </location>
    <ligand>
        <name>FAD</name>
        <dbReference type="ChEBI" id="CHEBI:57692"/>
    </ligand>
</feature>
<dbReference type="InterPro" id="IPR012999">
    <property type="entry name" value="Pyr_OxRdtase_I_AS"/>
</dbReference>
<comment type="cofactor">
    <cofactor evidence="8">
        <name>FAD</name>
        <dbReference type="ChEBI" id="CHEBI:57692"/>
    </cofactor>
    <text evidence="8">Binds 1 FAD per subunit.</text>
</comment>
<dbReference type="InterPro" id="IPR023753">
    <property type="entry name" value="FAD/NAD-binding_dom"/>
</dbReference>
<keyword evidence="6 10" id="KW-0676">Redox-active center</keyword>
<evidence type="ECO:0000256" key="10">
    <source>
        <dbReference type="RuleBase" id="RU003691"/>
    </source>
</evidence>
<proteinExistence type="inferred from homology"/>
<dbReference type="Gene3D" id="3.30.390.30">
    <property type="match status" value="1"/>
</dbReference>
<dbReference type="Pfam" id="PF02852">
    <property type="entry name" value="Pyr_redox_dim"/>
    <property type="match status" value="1"/>
</dbReference>
<feature type="active site" description="Proton acceptor" evidence="7">
    <location>
        <position position="455"/>
    </location>
</feature>
<dbReference type="GO" id="GO:0006749">
    <property type="term" value="P:glutathione metabolic process"/>
    <property type="evidence" value="ECO:0007669"/>
    <property type="project" value="TreeGrafter"/>
</dbReference>
<evidence type="ECO:0000259" key="12">
    <source>
        <dbReference type="Pfam" id="PF07992"/>
    </source>
</evidence>
<evidence type="ECO:0000256" key="7">
    <source>
        <dbReference type="PIRSR" id="PIRSR000350-2"/>
    </source>
</evidence>
<name>A0A077ZVN4_STYLE</name>
<evidence type="ECO:0000256" key="3">
    <source>
        <dbReference type="ARBA" id="ARBA00022827"/>
    </source>
</evidence>
<dbReference type="InterPro" id="IPR016156">
    <property type="entry name" value="FAD/NAD-linked_Rdtase_dimer_sf"/>
</dbReference>
<dbReference type="GO" id="GO:0050660">
    <property type="term" value="F:flavin adenine dinucleotide binding"/>
    <property type="evidence" value="ECO:0007669"/>
    <property type="project" value="InterPro"/>
</dbReference>
<dbReference type="NCBIfam" id="NF004776">
    <property type="entry name" value="PRK06116.1"/>
    <property type="match status" value="1"/>
</dbReference>
<dbReference type="GO" id="GO:0045454">
    <property type="term" value="P:cell redox homeostasis"/>
    <property type="evidence" value="ECO:0007669"/>
    <property type="project" value="InterPro"/>
</dbReference>
<dbReference type="SUPFAM" id="SSF55424">
    <property type="entry name" value="FAD/NAD-linked reductases, dimerisation (C-terminal) domain"/>
    <property type="match status" value="1"/>
</dbReference>
<dbReference type="Gene3D" id="3.50.50.60">
    <property type="entry name" value="FAD/NAD(P)-binding domain"/>
    <property type="match status" value="2"/>
</dbReference>
<dbReference type="GO" id="GO:0034599">
    <property type="term" value="P:cellular response to oxidative stress"/>
    <property type="evidence" value="ECO:0007669"/>
    <property type="project" value="TreeGrafter"/>
</dbReference>
<evidence type="ECO:0000256" key="1">
    <source>
        <dbReference type="ARBA" id="ARBA00007532"/>
    </source>
</evidence>
<feature type="disulfide bond" description="Redox-active" evidence="9">
    <location>
        <begin position="46"/>
        <end position="51"/>
    </location>
</feature>
<dbReference type="OMA" id="VTMAPWG"/>
<feature type="domain" description="Pyridine nucleotide-disulphide oxidoreductase dimerisation" evidence="11">
    <location>
        <begin position="349"/>
        <end position="463"/>
    </location>
</feature>
<keyword evidence="3 8" id="KW-0274">FAD</keyword>
<dbReference type="InterPro" id="IPR001100">
    <property type="entry name" value="Pyr_nuc-diS_OxRdtase"/>
</dbReference>
<keyword evidence="14" id="KW-1185">Reference proteome</keyword>
<evidence type="ECO:0000256" key="8">
    <source>
        <dbReference type="PIRSR" id="PIRSR000350-3"/>
    </source>
</evidence>
<reference evidence="13 14" key="1">
    <citation type="submission" date="2014-06" db="EMBL/GenBank/DDBJ databases">
        <authorList>
            <person name="Swart Estienne"/>
        </authorList>
    </citation>
    <scope>NUCLEOTIDE SEQUENCE [LARGE SCALE GENOMIC DNA]</scope>
    <source>
        <strain evidence="13 14">130c</strain>
    </source>
</reference>
<dbReference type="PRINTS" id="PR00411">
    <property type="entry name" value="PNDRDTASEI"/>
</dbReference>
<organism evidence="13 14">
    <name type="scientific">Stylonychia lemnae</name>
    <name type="common">Ciliate</name>
    <dbReference type="NCBI Taxonomy" id="5949"/>
    <lineage>
        <taxon>Eukaryota</taxon>
        <taxon>Sar</taxon>
        <taxon>Alveolata</taxon>
        <taxon>Ciliophora</taxon>
        <taxon>Intramacronucleata</taxon>
        <taxon>Spirotrichea</taxon>
        <taxon>Stichotrichia</taxon>
        <taxon>Sporadotrichida</taxon>
        <taxon>Oxytrichidae</taxon>
        <taxon>Stylonychinae</taxon>
        <taxon>Stylonychia</taxon>
    </lineage>
</organism>
<feature type="binding site" evidence="8">
    <location>
        <position position="272"/>
    </location>
    <ligand>
        <name>NAD(+)</name>
        <dbReference type="ChEBI" id="CHEBI:57540"/>
    </ligand>
</feature>
<evidence type="ECO:0000259" key="11">
    <source>
        <dbReference type="Pfam" id="PF02852"/>
    </source>
</evidence>
<dbReference type="EMBL" id="CCKQ01002890">
    <property type="protein sequence ID" value="CDW73995.1"/>
    <property type="molecule type" value="Genomic_DNA"/>
</dbReference>
<dbReference type="PROSITE" id="PS00076">
    <property type="entry name" value="PYRIDINE_REDOX_1"/>
    <property type="match status" value="1"/>
</dbReference>
<sequence>MEQSVKAHYDFLVIGAGSGAMGASRRAAMFGKKVAMIENKVIGGTCVNVGCVPKKVMFNLASFLEDAHVISDYGVKGLDKLELDFGHFKRQRDAYIKRLNGIYSTNVKNAGIDYIEGFARFTSPKEVEVVKGQDQPIERYSADHILIASGSTPEEGTFEGREHCWVSDDIFKMEELPKSAVVLGGGYIAVEMSQILQAFGVKTTLLIRDVPLRQVDSEVVDNLVENMKKLGLDVKLKTPFTKVTKDQDSGLISVHTTTNEVFEAEKVLLAMGRPPCVRGLGLENAGVEVLPSGFVKVDENHFTNVPGVYAIGDVTNHEQLTPVAIKAGRILAEYLFNGRTDLQMNYANIPTAIFSHPPIGYVGLSEQQAIAKYGADNIKTYKSKFTNMFYSLAAEDKKKLGTLFKLICLKTDDGQEKVIGSHAIGRGVDEMMQLVAVSINMGATKRDFDRTIAIHPTASEEYVLMDPKLYF</sequence>
<dbReference type="GO" id="GO:0004362">
    <property type="term" value="F:glutathione-disulfide reductase (NADPH) activity"/>
    <property type="evidence" value="ECO:0007669"/>
    <property type="project" value="TreeGrafter"/>
</dbReference>
<dbReference type="AlphaFoldDB" id="A0A077ZVN4"/>
<evidence type="ECO:0000256" key="5">
    <source>
        <dbReference type="ARBA" id="ARBA00023157"/>
    </source>
</evidence>
<dbReference type="Pfam" id="PF07992">
    <property type="entry name" value="Pyr_redox_2"/>
    <property type="match status" value="1"/>
</dbReference>
<gene>
    <name evidence="13" type="primary">Contig12335.g13165</name>
    <name evidence="13" type="ORF">STYLEM_2986</name>
</gene>
<feature type="binding site" evidence="8">
    <location>
        <begin position="184"/>
        <end position="191"/>
    </location>
    <ligand>
        <name>NAD(+)</name>
        <dbReference type="ChEBI" id="CHEBI:57540"/>
    </ligand>
</feature>
<evidence type="ECO:0000256" key="2">
    <source>
        <dbReference type="ARBA" id="ARBA00022630"/>
    </source>
</evidence>
<dbReference type="SUPFAM" id="SSF51905">
    <property type="entry name" value="FAD/NAD(P)-binding domain"/>
    <property type="match status" value="1"/>
</dbReference>
<keyword evidence="2 10" id="KW-0285">Flavoprotein</keyword>
<evidence type="ECO:0000256" key="6">
    <source>
        <dbReference type="ARBA" id="ARBA00023284"/>
    </source>
</evidence>
<keyword evidence="4 10" id="KW-0560">Oxidoreductase</keyword>
<evidence type="ECO:0000313" key="14">
    <source>
        <dbReference type="Proteomes" id="UP000039865"/>
    </source>
</evidence>
<feature type="binding site" evidence="8">
    <location>
        <position position="55"/>
    </location>
    <ligand>
        <name>FAD</name>
        <dbReference type="ChEBI" id="CHEBI:57692"/>
    </ligand>
</feature>
<dbReference type="InterPro" id="IPR036188">
    <property type="entry name" value="FAD/NAD-bd_sf"/>
</dbReference>
<keyword evidence="5" id="KW-1015">Disulfide bond</keyword>
<dbReference type="InterPro" id="IPR004099">
    <property type="entry name" value="Pyr_nucl-diS_OxRdtase_dimer"/>
</dbReference>
<dbReference type="InterPro" id="IPR046952">
    <property type="entry name" value="GSHR/TRXR-like"/>
</dbReference>
<dbReference type="PIRSF" id="PIRSF000350">
    <property type="entry name" value="Mercury_reductase_MerA"/>
    <property type="match status" value="1"/>
</dbReference>
<dbReference type="PANTHER" id="PTHR42737:SF2">
    <property type="entry name" value="GLUTATHIONE REDUCTASE"/>
    <property type="match status" value="1"/>
</dbReference>
<keyword evidence="8" id="KW-0547">Nucleotide-binding</keyword>